<dbReference type="Proteomes" id="UP000030758">
    <property type="component" value="Unassembled WGS sequence"/>
</dbReference>
<dbReference type="EMBL" id="KL367597">
    <property type="protein sequence ID" value="KFD62360.1"/>
    <property type="molecule type" value="Genomic_DNA"/>
</dbReference>
<dbReference type="EMBL" id="KL363253">
    <property type="protein sequence ID" value="KFD50475.1"/>
    <property type="molecule type" value="Genomic_DNA"/>
</dbReference>
<protein>
    <submittedName>
        <fullName evidence="1">Uncharacterized protein</fullName>
    </submittedName>
</protein>
<dbReference type="Proteomes" id="UP000030764">
    <property type="component" value="Unassembled WGS sequence"/>
</dbReference>
<name>A0A085LZS9_9BILA</name>
<evidence type="ECO:0000313" key="2">
    <source>
        <dbReference type="EMBL" id="KFD62360.1"/>
    </source>
</evidence>
<sequence length="130" mass="14172">MIAAVDGAGRKAVINVILNGHPVKRLYDPSACYSVISEKTWNVVGCPKLREAPPLVAYTKVPVRVLGKADVQDELHNRRKRLTVYVVAADDSSLFGLDWCLAFGLPLLQGVEILAVTVKERKDSTGDTLV</sequence>
<accession>A0A085LZS9</accession>
<evidence type="ECO:0000313" key="3">
    <source>
        <dbReference type="Proteomes" id="UP000030764"/>
    </source>
</evidence>
<dbReference type="AlphaFoldDB" id="A0A085LZS9"/>
<keyword evidence="3" id="KW-1185">Reference proteome</keyword>
<reference evidence="1 3" key="1">
    <citation type="journal article" date="2014" name="Nat. Genet.">
        <title>Genome and transcriptome of the porcine whipworm Trichuris suis.</title>
        <authorList>
            <person name="Jex A.R."/>
            <person name="Nejsum P."/>
            <person name="Schwarz E.M."/>
            <person name="Hu L."/>
            <person name="Young N.D."/>
            <person name="Hall R.S."/>
            <person name="Korhonen P.K."/>
            <person name="Liao S."/>
            <person name="Thamsborg S."/>
            <person name="Xia J."/>
            <person name="Xu P."/>
            <person name="Wang S."/>
            <person name="Scheerlinck J.P."/>
            <person name="Hofmann A."/>
            <person name="Sternberg P.W."/>
            <person name="Wang J."/>
            <person name="Gasser R.B."/>
        </authorList>
    </citation>
    <scope>NUCLEOTIDE SEQUENCE [LARGE SCALE GENOMIC DNA]</scope>
    <source>
        <strain evidence="2">DCEP-RM93F</strain>
        <strain evidence="1">DCEP-RM93M</strain>
    </source>
</reference>
<evidence type="ECO:0000313" key="1">
    <source>
        <dbReference type="EMBL" id="KFD50475.1"/>
    </source>
</evidence>
<dbReference type="Gene3D" id="2.40.70.10">
    <property type="entry name" value="Acid Proteases"/>
    <property type="match status" value="1"/>
</dbReference>
<proteinExistence type="predicted"/>
<dbReference type="InterPro" id="IPR021109">
    <property type="entry name" value="Peptidase_aspartic_dom_sf"/>
</dbReference>
<organism evidence="1 3">
    <name type="scientific">Trichuris suis</name>
    <name type="common">pig whipworm</name>
    <dbReference type="NCBI Taxonomy" id="68888"/>
    <lineage>
        <taxon>Eukaryota</taxon>
        <taxon>Metazoa</taxon>
        <taxon>Ecdysozoa</taxon>
        <taxon>Nematoda</taxon>
        <taxon>Enoplea</taxon>
        <taxon>Dorylaimia</taxon>
        <taxon>Trichinellida</taxon>
        <taxon>Trichuridae</taxon>
        <taxon>Trichuris</taxon>
    </lineage>
</organism>
<dbReference type="SUPFAM" id="SSF50630">
    <property type="entry name" value="Acid proteases"/>
    <property type="match status" value="1"/>
</dbReference>
<gene>
    <name evidence="1" type="ORF">M513_08702</name>
    <name evidence="2" type="ORF">M514_08702</name>
</gene>